<sequence>MLDVLDLEKARTGNETLVGGFDLLVKNNETVYKPTAPSNSAISGNGTIPGMFVPTMNVRIGDYVPLLHMP</sequence>
<evidence type="ECO:0000313" key="2">
    <source>
        <dbReference type="WBParaSite" id="JU765_v2.g2729.t1"/>
    </source>
</evidence>
<reference evidence="2" key="1">
    <citation type="submission" date="2022-11" db="UniProtKB">
        <authorList>
            <consortium name="WormBaseParasite"/>
        </authorList>
    </citation>
    <scope>IDENTIFICATION</scope>
</reference>
<dbReference type="WBParaSite" id="JU765_v2.g2729.t1">
    <property type="protein sequence ID" value="JU765_v2.g2729.t1"/>
    <property type="gene ID" value="JU765_v2.g2729"/>
</dbReference>
<evidence type="ECO:0000313" key="1">
    <source>
        <dbReference type="Proteomes" id="UP000887576"/>
    </source>
</evidence>
<organism evidence="1 2">
    <name type="scientific">Panagrolaimus sp. JU765</name>
    <dbReference type="NCBI Taxonomy" id="591449"/>
    <lineage>
        <taxon>Eukaryota</taxon>
        <taxon>Metazoa</taxon>
        <taxon>Ecdysozoa</taxon>
        <taxon>Nematoda</taxon>
        <taxon>Chromadorea</taxon>
        <taxon>Rhabditida</taxon>
        <taxon>Tylenchina</taxon>
        <taxon>Panagrolaimomorpha</taxon>
        <taxon>Panagrolaimoidea</taxon>
        <taxon>Panagrolaimidae</taxon>
        <taxon>Panagrolaimus</taxon>
    </lineage>
</organism>
<proteinExistence type="predicted"/>
<name>A0AC34R240_9BILA</name>
<dbReference type="Proteomes" id="UP000887576">
    <property type="component" value="Unplaced"/>
</dbReference>
<accession>A0AC34R240</accession>
<protein>
    <submittedName>
        <fullName evidence="2">Uncharacterized protein</fullName>
    </submittedName>
</protein>